<evidence type="ECO:0000256" key="1">
    <source>
        <dbReference type="ARBA" id="ARBA00006509"/>
    </source>
</evidence>
<dbReference type="AlphaFoldDB" id="A0A5N4EHN6"/>
<evidence type="ECO:0000256" key="3">
    <source>
        <dbReference type="ARBA" id="ARBA00022980"/>
    </source>
</evidence>
<evidence type="ECO:0000313" key="11">
    <source>
        <dbReference type="Proteomes" id="UP000299084"/>
    </source>
</evidence>
<feature type="chain" id="PRO_5024424863" description="Large ribosomal subunit protein eL36" evidence="9">
    <location>
        <begin position="20"/>
        <end position="123"/>
    </location>
</feature>
<comment type="function">
    <text evidence="5">Component of the large ribosomal subunit. The ribosome is a large ribonucleoprotein complex responsible for the synthesis of proteins in the cell.</text>
</comment>
<protein>
    <recommendedName>
        <fullName evidence="6">Large ribosomal subunit protein eL36</fullName>
    </recommendedName>
    <alternativeName>
        <fullName evidence="7">60S ribosomal protein L36</fullName>
    </alternativeName>
</protein>
<gene>
    <name evidence="10" type="ORF">Cadr_000002162</name>
</gene>
<dbReference type="GO" id="GO:1990904">
    <property type="term" value="C:ribonucleoprotein complex"/>
    <property type="evidence" value="ECO:0007669"/>
    <property type="project" value="UniProtKB-KW"/>
</dbReference>
<keyword evidence="9" id="KW-0732">Signal</keyword>
<evidence type="ECO:0000256" key="5">
    <source>
        <dbReference type="ARBA" id="ARBA00034092"/>
    </source>
</evidence>
<organism evidence="10 11">
    <name type="scientific">Camelus dromedarius</name>
    <name type="common">Dromedary</name>
    <name type="synonym">Arabian camel</name>
    <dbReference type="NCBI Taxonomy" id="9838"/>
    <lineage>
        <taxon>Eukaryota</taxon>
        <taxon>Metazoa</taxon>
        <taxon>Chordata</taxon>
        <taxon>Craniata</taxon>
        <taxon>Vertebrata</taxon>
        <taxon>Euteleostomi</taxon>
        <taxon>Mammalia</taxon>
        <taxon>Eutheria</taxon>
        <taxon>Laurasiatheria</taxon>
        <taxon>Artiodactyla</taxon>
        <taxon>Tylopoda</taxon>
        <taxon>Camelidae</taxon>
        <taxon>Camelus</taxon>
    </lineage>
</organism>
<keyword evidence="3 10" id="KW-0689">Ribosomal protein</keyword>
<keyword evidence="4" id="KW-0687">Ribonucleoprotein</keyword>
<proteinExistence type="inferred from homology"/>
<accession>A0A5N4EHN6</accession>
<evidence type="ECO:0000256" key="9">
    <source>
        <dbReference type="SAM" id="SignalP"/>
    </source>
</evidence>
<feature type="signal peptide" evidence="9">
    <location>
        <begin position="1"/>
        <end position="19"/>
    </location>
</feature>
<feature type="compositionally biased region" description="Basic and acidic residues" evidence="8">
    <location>
        <begin position="101"/>
        <end position="123"/>
    </location>
</feature>
<evidence type="ECO:0000256" key="8">
    <source>
        <dbReference type="SAM" id="MobiDB-lite"/>
    </source>
</evidence>
<comment type="similarity">
    <text evidence="1">Belongs to the eukaryotic ribosomal protein eL36 family.</text>
</comment>
<dbReference type="PANTHER" id="PTHR10114">
    <property type="entry name" value="60S RIBOSOMAL PROTEIN L36"/>
    <property type="match status" value="1"/>
</dbReference>
<dbReference type="InterPro" id="IPR038097">
    <property type="entry name" value="Ribosomal_eL36_sf"/>
</dbReference>
<feature type="region of interest" description="Disordered" evidence="8">
    <location>
        <begin position="35"/>
        <end position="57"/>
    </location>
</feature>
<dbReference type="GO" id="GO:0005840">
    <property type="term" value="C:ribosome"/>
    <property type="evidence" value="ECO:0007669"/>
    <property type="project" value="UniProtKB-KW"/>
</dbReference>
<dbReference type="GO" id="GO:0006412">
    <property type="term" value="P:translation"/>
    <property type="evidence" value="ECO:0007669"/>
    <property type="project" value="InterPro"/>
</dbReference>
<evidence type="ECO:0000256" key="2">
    <source>
        <dbReference type="ARBA" id="ARBA00011133"/>
    </source>
</evidence>
<dbReference type="InterPro" id="IPR000509">
    <property type="entry name" value="Ribosomal_eL36"/>
</dbReference>
<evidence type="ECO:0000256" key="7">
    <source>
        <dbReference type="ARBA" id="ARBA00035331"/>
    </source>
</evidence>
<evidence type="ECO:0000256" key="6">
    <source>
        <dbReference type="ARBA" id="ARBA00035226"/>
    </source>
</evidence>
<sequence>MTHVLLVLVVRGRLALTAAVALRYPMAVGLSKGHKVTKNVSKPRHSRRRRHLTKHTKFVRDMARDVCGVAFMSGGPCSCSRSARTSGPSSSSRNGWGHTSAPDEERRAEQRPGRRKESGAKRD</sequence>
<comment type="subunit">
    <text evidence="2">Component of the large ribosomal subunit.</text>
</comment>
<dbReference type="Proteomes" id="UP000299084">
    <property type="component" value="Unassembled WGS sequence"/>
</dbReference>
<name>A0A5N4EHN6_CAMDR</name>
<dbReference type="EMBL" id="JWIN03000002">
    <property type="protein sequence ID" value="KAB1282860.1"/>
    <property type="molecule type" value="Genomic_DNA"/>
</dbReference>
<dbReference type="GO" id="GO:0003735">
    <property type="term" value="F:structural constituent of ribosome"/>
    <property type="evidence" value="ECO:0007669"/>
    <property type="project" value="InterPro"/>
</dbReference>
<evidence type="ECO:0000256" key="4">
    <source>
        <dbReference type="ARBA" id="ARBA00023274"/>
    </source>
</evidence>
<feature type="region of interest" description="Disordered" evidence="8">
    <location>
        <begin position="74"/>
        <end position="123"/>
    </location>
</feature>
<reference evidence="10 11" key="1">
    <citation type="journal article" date="2019" name="Mol. Ecol. Resour.">
        <title>Improving Illumina assemblies with Hi-C and long reads: an example with the North African dromedary.</title>
        <authorList>
            <person name="Elbers J.P."/>
            <person name="Rogers M.F."/>
            <person name="Perelman P.L."/>
            <person name="Proskuryakova A.A."/>
            <person name="Serdyukova N.A."/>
            <person name="Johnson W.E."/>
            <person name="Horin P."/>
            <person name="Corander J."/>
            <person name="Murphy D."/>
            <person name="Burger P.A."/>
        </authorList>
    </citation>
    <scope>NUCLEOTIDE SEQUENCE [LARGE SCALE GENOMIC DNA]</scope>
    <source>
        <strain evidence="10">Drom800</strain>
        <tissue evidence="10">Blood</tissue>
    </source>
</reference>
<dbReference type="Gene3D" id="1.10.10.1760">
    <property type="entry name" value="60S ribosomal protein L36"/>
    <property type="match status" value="1"/>
</dbReference>
<keyword evidence="11" id="KW-1185">Reference proteome</keyword>
<feature type="compositionally biased region" description="Low complexity" evidence="8">
    <location>
        <begin position="78"/>
        <end position="93"/>
    </location>
</feature>
<dbReference type="Pfam" id="PF01158">
    <property type="entry name" value="Ribosomal_L36e"/>
    <property type="match status" value="1"/>
</dbReference>
<comment type="caution">
    <text evidence="10">The sequence shown here is derived from an EMBL/GenBank/DDBJ whole genome shotgun (WGS) entry which is preliminary data.</text>
</comment>
<evidence type="ECO:0000313" key="10">
    <source>
        <dbReference type="EMBL" id="KAB1282860.1"/>
    </source>
</evidence>